<dbReference type="GO" id="GO:0003677">
    <property type="term" value="F:DNA binding"/>
    <property type="evidence" value="ECO:0007669"/>
    <property type="project" value="UniProtKB-KW"/>
</dbReference>
<dbReference type="PROSITE" id="PS50995">
    <property type="entry name" value="HTH_MARR_2"/>
    <property type="match status" value="1"/>
</dbReference>
<gene>
    <name evidence="5" type="ORF">H7C19_22725</name>
</gene>
<dbReference type="AlphaFoldDB" id="A0A7X0RTZ0"/>
<evidence type="ECO:0000313" key="6">
    <source>
        <dbReference type="Proteomes" id="UP000547209"/>
    </source>
</evidence>
<protein>
    <submittedName>
        <fullName evidence="5">MarR family transcriptional regulator</fullName>
    </submittedName>
</protein>
<dbReference type="InterPro" id="IPR036390">
    <property type="entry name" value="WH_DNA-bd_sf"/>
</dbReference>
<organism evidence="5 6">
    <name type="scientific">Cohnella nanjingensis</name>
    <dbReference type="NCBI Taxonomy" id="1387779"/>
    <lineage>
        <taxon>Bacteria</taxon>
        <taxon>Bacillati</taxon>
        <taxon>Bacillota</taxon>
        <taxon>Bacilli</taxon>
        <taxon>Bacillales</taxon>
        <taxon>Paenibacillaceae</taxon>
        <taxon>Cohnella</taxon>
    </lineage>
</organism>
<dbReference type="PANTHER" id="PTHR35790">
    <property type="entry name" value="HTH-TYPE TRANSCRIPTIONAL REGULATOR PCHR"/>
    <property type="match status" value="1"/>
</dbReference>
<dbReference type="InterPro" id="IPR023187">
    <property type="entry name" value="Tscrpt_reg_MarR-type_CS"/>
</dbReference>
<evidence type="ECO:0000256" key="1">
    <source>
        <dbReference type="ARBA" id="ARBA00023015"/>
    </source>
</evidence>
<dbReference type="PROSITE" id="PS01117">
    <property type="entry name" value="HTH_MARR_1"/>
    <property type="match status" value="1"/>
</dbReference>
<dbReference type="InterPro" id="IPR036388">
    <property type="entry name" value="WH-like_DNA-bd_sf"/>
</dbReference>
<reference evidence="5 6" key="1">
    <citation type="submission" date="2020-08" db="EMBL/GenBank/DDBJ databases">
        <title>Cohnella phylogeny.</title>
        <authorList>
            <person name="Dunlap C."/>
        </authorList>
    </citation>
    <scope>NUCLEOTIDE SEQUENCE [LARGE SCALE GENOMIC DNA]</scope>
    <source>
        <strain evidence="5 6">DSM 28246</strain>
    </source>
</reference>
<evidence type="ECO:0000313" key="5">
    <source>
        <dbReference type="EMBL" id="MBB6673498.1"/>
    </source>
</evidence>
<dbReference type="GO" id="GO:0003700">
    <property type="term" value="F:DNA-binding transcription factor activity"/>
    <property type="evidence" value="ECO:0007669"/>
    <property type="project" value="InterPro"/>
</dbReference>
<keyword evidence="6" id="KW-1185">Reference proteome</keyword>
<accession>A0A7X0RTZ0</accession>
<dbReference type="Pfam" id="PF01047">
    <property type="entry name" value="MarR"/>
    <property type="match status" value="1"/>
</dbReference>
<keyword evidence="3" id="KW-0804">Transcription</keyword>
<name>A0A7X0RTZ0_9BACL</name>
<keyword evidence="1" id="KW-0805">Transcription regulation</keyword>
<dbReference type="SUPFAM" id="SSF46785">
    <property type="entry name" value="Winged helix' DNA-binding domain"/>
    <property type="match status" value="1"/>
</dbReference>
<dbReference type="InterPro" id="IPR052067">
    <property type="entry name" value="Metal_resp_HTH_trans_reg"/>
</dbReference>
<comment type="caution">
    <text evidence="5">The sequence shown here is derived from an EMBL/GenBank/DDBJ whole genome shotgun (WGS) entry which is preliminary data.</text>
</comment>
<dbReference type="PRINTS" id="PR00598">
    <property type="entry name" value="HTHMARR"/>
</dbReference>
<dbReference type="Gene3D" id="1.10.10.10">
    <property type="entry name" value="Winged helix-like DNA-binding domain superfamily/Winged helix DNA-binding domain"/>
    <property type="match status" value="1"/>
</dbReference>
<keyword evidence="2" id="KW-0238">DNA-binding</keyword>
<dbReference type="PANTHER" id="PTHR35790:SF4">
    <property type="entry name" value="HTH-TYPE TRANSCRIPTIONAL REGULATOR PCHR"/>
    <property type="match status" value="1"/>
</dbReference>
<dbReference type="Proteomes" id="UP000547209">
    <property type="component" value="Unassembled WGS sequence"/>
</dbReference>
<sequence>MTKDEDLSRIFNRVSERHNLIKSMEQKQYKFMRENTFLEVHCIDLIEKMQDANVSKLAKAFQVTRGAISKVTKGLIETGAIERYQKPDNKKEIYFKLTEVGREIYGEHEKMHQTRIEKDGDFFSPLSEEEKNQLIGMLNKIYGQIAKELKNLGMDNYI</sequence>
<dbReference type="InterPro" id="IPR000835">
    <property type="entry name" value="HTH_MarR-typ"/>
</dbReference>
<evidence type="ECO:0000256" key="2">
    <source>
        <dbReference type="ARBA" id="ARBA00023125"/>
    </source>
</evidence>
<proteinExistence type="predicted"/>
<dbReference type="EMBL" id="JACJVP010000039">
    <property type="protein sequence ID" value="MBB6673498.1"/>
    <property type="molecule type" value="Genomic_DNA"/>
</dbReference>
<dbReference type="SMART" id="SM00347">
    <property type="entry name" value="HTH_MARR"/>
    <property type="match status" value="1"/>
</dbReference>
<evidence type="ECO:0000256" key="3">
    <source>
        <dbReference type="ARBA" id="ARBA00023163"/>
    </source>
</evidence>
<feature type="domain" description="HTH marR-type" evidence="4">
    <location>
        <begin position="4"/>
        <end position="143"/>
    </location>
</feature>
<evidence type="ECO:0000259" key="4">
    <source>
        <dbReference type="PROSITE" id="PS50995"/>
    </source>
</evidence>